<dbReference type="GO" id="GO:0046872">
    <property type="term" value="F:metal ion binding"/>
    <property type="evidence" value="ECO:0007669"/>
    <property type="project" value="UniProtKB-KW"/>
</dbReference>
<keyword evidence="10" id="KW-1185">Reference proteome</keyword>
<evidence type="ECO:0000256" key="7">
    <source>
        <dbReference type="SAM" id="MobiDB-lite"/>
    </source>
</evidence>
<dbReference type="Gene3D" id="1.10.575.10">
    <property type="entry name" value="P1 Nuclease"/>
    <property type="match status" value="1"/>
</dbReference>
<keyword evidence="4" id="KW-0378">Hydrolase</keyword>
<dbReference type="GO" id="GO:0003676">
    <property type="term" value="F:nucleic acid binding"/>
    <property type="evidence" value="ECO:0007669"/>
    <property type="project" value="InterPro"/>
</dbReference>
<keyword evidence="3 9" id="KW-0255">Endonuclease</keyword>
<dbReference type="RefSeq" id="WP_068349479.1">
    <property type="nucleotide sequence ID" value="NZ_CP016033.1"/>
</dbReference>
<sequence>MRLFAAIVALLALLPAPALAWGDYAHRQTARVAEANVSPASLAKIRALLAKEKELGTPKCPLTTLADAAVWADCIKGEGWRWGYTSAWHYRTAPVCEAFNPRGNCAGGNCVTAQIIRAQRMLADESLPAPIRLEALAFMVHFAGDVHMPLHSGDNEDRGGNDRKADYGIVPDLNLHWIWDGPLAERAISDPADPVVRAYSPAERAELAGGTPDDWGRESWEIARSFVYPTAFDTENLCDGTLPKKTALTQDDIVRGVPIAKRRVQQAGLRIAELLETAFAPGPLAVPDRRGDSPRPAPTVPGGEG</sequence>
<keyword evidence="1" id="KW-0540">Nuclease</keyword>
<dbReference type="PANTHER" id="PTHR33146">
    <property type="entry name" value="ENDONUCLEASE 4"/>
    <property type="match status" value="1"/>
</dbReference>
<evidence type="ECO:0000256" key="4">
    <source>
        <dbReference type="ARBA" id="ARBA00022801"/>
    </source>
</evidence>
<evidence type="ECO:0000256" key="3">
    <source>
        <dbReference type="ARBA" id="ARBA00022759"/>
    </source>
</evidence>
<dbReference type="PANTHER" id="PTHR33146:SF26">
    <property type="entry name" value="ENDONUCLEASE 4"/>
    <property type="match status" value="1"/>
</dbReference>
<evidence type="ECO:0000313" key="9">
    <source>
        <dbReference type="EMBL" id="ANK11987.1"/>
    </source>
</evidence>
<evidence type="ECO:0000256" key="1">
    <source>
        <dbReference type="ARBA" id="ARBA00022722"/>
    </source>
</evidence>
<feature type="signal peptide" evidence="8">
    <location>
        <begin position="1"/>
        <end position="20"/>
    </location>
</feature>
<evidence type="ECO:0000256" key="6">
    <source>
        <dbReference type="ARBA" id="ARBA00023180"/>
    </source>
</evidence>
<gene>
    <name evidence="9" type="ORF">A9D12_02490</name>
</gene>
<feature type="region of interest" description="Disordered" evidence="7">
    <location>
        <begin position="282"/>
        <end position="305"/>
    </location>
</feature>
<dbReference type="AlphaFoldDB" id="A0A192D219"/>
<dbReference type="Proteomes" id="UP000078263">
    <property type="component" value="Chromosome"/>
</dbReference>
<reference evidence="9 10" key="1">
    <citation type="submission" date="2016-05" db="EMBL/GenBank/DDBJ databases">
        <title>Compelete Genome Sequence of Bacteriochlorophyll-Synthesizing Bacterium Porphyrobacter neustonensis DSM 9434.</title>
        <authorList>
            <person name="Shi X.-L."/>
            <person name="Wu Y.-H."/>
            <person name="Cheng H."/>
            <person name="Xu L."/>
            <person name="Zhang X.-Q."/>
            <person name="Wang C.-S."/>
            <person name="Xu X.-W."/>
        </authorList>
    </citation>
    <scope>NUCLEOTIDE SEQUENCE [LARGE SCALE GENOMIC DNA]</scope>
    <source>
        <strain evidence="9 10">DSM 9434</strain>
    </source>
</reference>
<organism evidence="9 10">
    <name type="scientific">Erythrobacter neustonensis</name>
    <dbReference type="NCBI Taxonomy" id="1112"/>
    <lineage>
        <taxon>Bacteria</taxon>
        <taxon>Pseudomonadati</taxon>
        <taxon>Pseudomonadota</taxon>
        <taxon>Alphaproteobacteria</taxon>
        <taxon>Sphingomonadales</taxon>
        <taxon>Erythrobacteraceae</taxon>
        <taxon>Erythrobacter/Porphyrobacter group</taxon>
        <taxon>Erythrobacter</taxon>
    </lineage>
</organism>
<accession>A0A192D219</accession>
<keyword evidence="2" id="KW-0479">Metal-binding</keyword>
<dbReference type="OrthoDB" id="267579at2"/>
<dbReference type="InterPro" id="IPR008947">
    <property type="entry name" value="PLipase_C/P1_nuclease_dom_sf"/>
</dbReference>
<dbReference type="GO" id="GO:0016788">
    <property type="term" value="F:hydrolase activity, acting on ester bonds"/>
    <property type="evidence" value="ECO:0007669"/>
    <property type="project" value="InterPro"/>
</dbReference>
<keyword evidence="6" id="KW-0325">Glycoprotein</keyword>
<proteinExistence type="predicted"/>
<dbReference type="STRING" id="1112.A9D12_02490"/>
<dbReference type="EMBL" id="CP016033">
    <property type="protein sequence ID" value="ANK11987.1"/>
    <property type="molecule type" value="Genomic_DNA"/>
</dbReference>
<name>A0A192D219_9SPHN</name>
<dbReference type="Pfam" id="PF02265">
    <property type="entry name" value="S1-P1_nuclease"/>
    <property type="match status" value="1"/>
</dbReference>
<keyword evidence="5" id="KW-1015">Disulfide bond</keyword>
<feature type="chain" id="PRO_5008251667" evidence="8">
    <location>
        <begin position="21"/>
        <end position="305"/>
    </location>
</feature>
<evidence type="ECO:0000256" key="2">
    <source>
        <dbReference type="ARBA" id="ARBA00022723"/>
    </source>
</evidence>
<dbReference type="GO" id="GO:0004519">
    <property type="term" value="F:endonuclease activity"/>
    <property type="evidence" value="ECO:0007669"/>
    <property type="project" value="UniProtKB-KW"/>
</dbReference>
<keyword evidence="8" id="KW-0732">Signal</keyword>
<dbReference type="KEGG" id="pns:A9D12_02490"/>
<protein>
    <submittedName>
        <fullName evidence="9">Endonuclease</fullName>
    </submittedName>
</protein>
<dbReference type="SUPFAM" id="SSF48537">
    <property type="entry name" value="Phospholipase C/P1 nuclease"/>
    <property type="match status" value="1"/>
</dbReference>
<dbReference type="InterPro" id="IPR003154">
    <property type="entry name" value="S1/P1nuclease"/>
</dbReference>
<evidence type="ECO:0000313" key="10">
    <source>
        <dbReference type="Proteomes" id="UP000078263"/>
    </source>
</evidence>
<dbReference type="GO" id="GO:0006308">
    <property type="term" value="P:DNA catabolic process"/>
    <property type="evidence" value="ECO:0007669"/>
    <property type="project" value="InterPro"/>
</dbReference>
<evidence type="ECO:0000256" key="8">
    <source>
        <dbReference type="SAM" id="SignalP"/>
    </source>
</evidence>
<dbReference type="CDD" id="cd11010">
    <property type="entry name" value="S1-P1_nuclease"/>
    <property type="match status" value="1"/>
</dbReference>
<evidence type="ECO:0000256" key="5">
    <source>
        <dbReference type="ARBA" id="ARBA00023157"/>
    </source>
</evidence>